<reference evidence="3 4" key="1">
    <citation type="submission" date="2014-07" db="EMBL/GenBank/DDBJ databases">
        <title>Draft genome sequence of Thalassospira tepidiphila 1-1B.</title>
        <authorList>
            <person name="Lai Q."/>
            <person name="Shao Z."/>
        </authorList>
    </citation>
    <scope>NUCLEOTIDE SEQUENCE [LARGE SCALE GENOMIC DNA]</scope>
    <source>
        <strain evidence="3 4">MCCC 1A03514</strain>
    </source>
</reference>
<evidence type="ECO:0000313" key="4">
    <source>
        <dbReference type="Proteomes" id="UP000094009"/>
    </source>
</evidence>
<dbReference type="InterPro" id="IPR032710">
    <property type="entry name" value="NTF2-like_dom_sf"/>
</dbReference>
<organism evidence="3 4">
    <name type="scientific">Thalassospira tepidiphila MCCC 1A03514</name>
    <dbReference type="NCBI Taxonomy" id="1177930"/>
    <lineage>
        <taxon>Bacteria</taxon>
        <taxon>Pseudomonadati</taxon>
        <taxon>Pseudomonadota</taxon>
        <taxon>Alphaproteobacteria</taxon>
        <taxon>Rhodospirillales</taxon>
        <taxon>Thalassospiraceae</taxon>
        <taxon>Thalassospira</taxon>
    </lineage>
</organism>
<evidence type="ECO:0000259" key="2">
    <source>
        <dbReference type="Pfam" id="PF12680"/>
    </source>
</evidence>
<feature type="chain" id="PRO_5032500947" description="SnoaL-like domain-containing protein" evidence="1">
    <location>
        <begin position="26"/>
        <end position="151"/>
    </location>
</feature>
<dbReference type="SUPFAM" id="SSF54427">
    <property type="entry name" value="NTF2-like"/>
    <property type="match status" value="1"/>
</dbReference>
<proteinExistence type="predicted"/>
<dbReference type="Proteomes" id="UP000094009">
    <property type="component" value="Unassembled WGS sequence"/>
</dbReference>
<evidence type="ECO:0000256" key="1">
    <source>
        <dbReference type="SAM" id="SignalP"/>
    </source>
</evidence>
<comment type="caution">
    <text evidence="3">The sequence shown here is derived from an EMBL/GenBank/DDBJ whole genome shotgun (WGS) entry which is preliminary data.</text>
</comment>
<dbReference type="PANTHER" id="PTHR38436:SF1">
    <property type="entry name" value="ESTER CYCLASE"/>
    <property type="match status" value="1"/>
</dbReference>
<feature type="signal peptide" evidence="1">
    <location>
        <begin position="1"/>
        <end position="25"/>
    </location>
</feature>
<dbReference type="GO" id="GO:0030638">
    <property type="term" value="P:polyketide metabolic process"/>
    <property type="evidence" value="ECO:0007669"/>
    <property type="project" value="InterPro"/>
</dbReference>
<dbReference type="Gene3D" id="3.10.450.50">
    <property type="match status" value="1"/>
</dbReference>
<sequence length="151" mass="16569">MNRFKSGLLIPVLATFLATIQPAHAGEIEDRNTANAVAFYEMVFNEKDVDGAITKYIGDEYIQHNPFAADGIEGFRSAISGWLASDPSIHADIVRTVAEDDLVVLHVRSTSAQGESAVMDIFRFDDNGKVIEHWDVVQPVPATSANNNTMF</sequence>
<dbReference type="RefSeq" id="WP_064780560.1">
    <property type="nucleotide sequence ID" value="NZ_JPVZ01000003.1"/>
</dbReference>
<dbReference type="EMBL" id="JPVZ01000003">
    <property type="protein sequence ID" value="OAZ10163.1"/>
    <property type="molecule type" value="Genomic_DNA"/>
</dbReference>
<keyword evidence="1" id="KW-0732">Signal</keyword>
<feature type="domain" description="SnoaL-like" evidence="2">
    <location>
        <begin position="38"/>
        <end position="133"/>
    </location>
</feature>
<accession>A0A853L0W3</accession>
<gene>
    <name evidence="3" type="ORF">TH4_07875</name>
</gene>
<dbReference type="AlphaFoldDB" id="A0A853L0W3"/>
<dbReference type="InterPro" id="IPR037401">
    <property type="entry name" value="SnoaL-like"/>
</dbReference>
<dbReference type="InterPro" id="IPR009959">
    <property type="entry name" value="Cyclase_SnoaL-like"/>
</dbReference>
<evidence type="ECO:0000313" key="3">
    <source>
        <dbReference type="EMBL" id="OAZ10163.1"/>
    </source>
</evidence>
<dbReference type="PANTHER" id="PTHR38436">
    <property type="entry name" value="POLYKETIDE CYCLASE SNOAL-LIKE DOMAIN"/>
    <property type="match status" value="1"/>
</dbReference>
<name>A0A853L0W3_9PROT</name>
<protein>
    <recommendedName>
        <fullName evidence="2">SnoaL-like domain-containing protein</fullName>
    </recommendedName>
</protein>
<dbReference type="Pfam" id="PF12680">
    <property type="entry name" value="SnoaL_2"/>
    <property type="match status" value="1"/>
</dbReference>